<keyword evidence="2" id="KW-1185">Reference proteome</keyword>
<evidence type="ECO:0000313" key="2">
    <source>
        <dbReference type="Proteomes" id="UP000265520"/>
    </source>
</evidence>
<feature type="non-terminal residue" evidence="1">
    <location>
        <position position="87"/>
    </location>
</feature>
<name>A0A392Q436_9FABA</name>
<comment type="caution">
    <text evidence="1">The sequence shown here is derived from an EMBL/GenBank/DDBJ whole genome shotgun (WGS) entry which is preliminary data.</text>
</comment>
<reference evidence="1 2" key="1">
    <citation type="journal article" date="2018" name="Front. Plant Sci.">
        <title>Red Clover (Trifolium pratense) and Zigzag Clover (T. medium) - A Picture of Genomic Similarities and Differences.</title>
        <authorList>
            <person name="Dluhosova J."/>
            <person name="Istvanek J."/>
            <person name="Nedelnik J."/>
            <person name="Repkova J."/>
        </authorList>
    </citation>
    <scope>NUCLEOTIDE SEQUENCE [LARGE SCALE GENOMIC DNA]</scope>
    <source>
        <strain evidence="2">cv. 10/8</strain>
        <tissue evidence="1">Leaf</tissue>
    </source>
</reference>
<dbReference type="EMBL" id="LXQA010113208">
    <property type="protein sequence ID" value="MCI19091.1"/>
    <property type="molecule type" value="Genomic_DNA"/>
</dbReference>
<accession>A0A392Q436</accession>
<protein>
    <submittedName>
        <fullName evidence="1">Uncharacterized protein</fullName>
    </submittedName>
</protein>
<organism evidence="1 2">
    <name type="scientific">Trifolium medium</name>
    <dbReference type="NCBI Taxonomy" id="97028"/>
    <lineage>
        <taxon>Eukaryota</taxon>
        <taxon>Viridiplantae</taxon>
        <taxon>Streptophyta</taxon>
        <taxon>Embryophyta</taxon>
        <taxon>Tracheophyta</taxon>
        <taxon>Spermatophyta</taxon>
        <taxon>Magnoliopsida</taxon>
        <taxon>eudicotyledons</taxon>
        <taxon>Gunneridae</taxon>
        <taxon>Pentapetalae</taxon>
        <taxon>rosids</taxon>
        <taxon>fabids</taxon>
        <taxon>Fabales</taxon>
        <taxon>Fabaceae</taxon>
        <taxon>Papilionoideae</taxon>
        <taxon>50 kb inversion clade</taxon>
        <taxon>NPAAA clade</taxon>
        <taxon>Hologalegina</taxon>
        <taxon>IRL clade</taxon>
        <taxon>Trifolieae</taxon>
        <taxon>Trifolium</taxon>
    </lineage>
</organism>
<sequence length="87" mass="10013">MGTHVIEVNCLDGVGQRNLRNRLDRRLRVRCQVCPDFPTSRRTVQGFCLQLDPYPEGAFTNAKKQLEGNVRKKRSSVVDHRDHPVIL</sequence>
<dbReference type="Proteomes" id="UP000265520">
    <property type="component" value="Unassembled WGS sequence"/>
</dbReference>
<evidence type="ECO:0000313" key="1">
    <source>
        <dbReference type="EMBL" id="MCI19091.1"/>
    </source>
</evidence>
<dbReference type="AlphaFoldDB" id="A0A392Q436"/>
<proteinExistence type="predicted"/>